<dbReference type="GO" id="GO:0003960">
    <property type="term" value="F:quinone reductase (NADPH) activity"/>
    <property type="evidence" value="ECO:0007669"/>
    <property type="project" value="UniProtKB-EC"/>
</dbReference>
<dbReference type="Pfam" id="PF00107">
    <property type="entry name" value="ADH_zinc_N"/>
    <property type="match status" value="1"/>
</dbReference>
<protein>
    <submittedName>
        <fullName evidence="3">NADPH2:quinone reductase</fullName>
        <ecNumber evidence="3">1.6.5.5</ecNumber>
    </submittedName>
</protein>
<accession>A0A7Y9NNN3</accession>
<name>A0A7Y9NNN3_9BACT</name>
<dbReference type="InterPro" id="IPR013149">
    <property type="entry name" value="ADH-like_C"/>
</dbReference>
<comment type="caution">
    <text evidence="3">The sequence shown here is derived from an EMBL/GenBank/DDBJ whole genome shotgun (WGS) entry which is preliminary data.</text>
</comment>
<keyword evidence="3" id="KW-0560">Oxidoreductase</keyword>
<dbReference type="InterPro" id="IPR036291">
    <property type="entry name" value="NAD(P)-bd_dom_sf"/>
</dbReference>
<organism evidence="3 4">
    <name type="scientific">Tunturiibacter lichenicola</name>
    <dbReference type="NCBI Taxonomy" id="2051959"/>
    <lineage>
        <taxon>Bacteria</taxon>
        <taxon>Pseudomonadati</taxon>
        <taxon>Acidobacteriota</taxon>
        <taxon>Terriglobia</taxon>
        <taxon>Terriglobales</taxon>
        <taxon>Acidobacteriaceae</taxon>
        <taxon>Tunturiibacter</taxon>
    </lineage>
</organism>
<dbReference type="Pfam" id="PF08240">
    <property type="entry name" value="ADH_N"/>
    <property type="match status" value="1"/>
</dbReference>
<dbReference type="SUPFAM" id="SSF51735">
    <property type="entry name" value="NAD(P)-binding Rossmann-fold domains"/>
    <property type="match status" value="1"/>
</dbReference>
<evidence type="ECO:0000256" key="1">
    <source>
        <dbReference type="ARBA" id="ARBA00022857"/>
    </source>
</evidence>
<dbReference type="EMBL" id="JACCCV010000002">
    <property type="protein sequence ID" value="NYF52719.1"/>
    <property type="molecule type" value="Genomic_DNA"/>
</dbReference>
<dbReference type="PANTHER" id="PTHR44154">
    <property type="entry name" value="QUINONE OXIDOREDUCTASE"/>
    <property type="match status" value="1"/>
</dbReference>
<evidence type="ECO:0000313" key="3">
    <source>
        <dbReference type="EMBL" id="NYF52719.1"/>
    </source>
</evidence>
<gene>
    <name evidence="3" type="ORF">HDF12_003118</name>
</gene>
<dbReference type="InterPro" id="IPR013154">
    <property type="entry name" value="ADH-like_N"/>
</dbReference>
<dbReference type="SMART" id="SM00829">
    <property type="entry name" value="PKS_ER"/>
    <property type="match status" value="1"/>
</dbReference>
<reference evidence="3 4" key="1">
    <citation type="submission" date="2020-07" db="EMBL/GenBank/DDBJ databases">
        <title>Genomic Encyclopedia of Type Strains, Phase IV (KMG-V): Genome sequencing to study the core and pangenomes of soil and plant-associated prokaryotes.</title>
        <authorList>
            <person name="Whitman W."/>
        </authorList>
    </citation>
    <scope>NUCLEOTIDE SEQUENCE [LARGE SCALE GENOMIC DNA]</scope>
    <source>
        <strain evidence="3 4">M8UP30</strain>
    </source>
</reference>
<dbReference type="PANTHER" id="PTHR44154:SF1">
    <property type="entry name" value="QUINONE OXIDOREDUCTASE"/>
    <property type="match status" value="1"/>
</dbReference>
<dbReference type="Proteomes" id="UP000534186">
    <property type="component" value="Unassembled WGS sequence"/>
</dbReference>
<dbReference type="Gene3D" id="3.40.50.720">
    <property type="entry name" value="NAD(P)-binding Rossmann-like Domain"/>
    <property type="match status" value="1"/>
</dbReference>
<feature type="domain" description="Enoyl reductase (ER)" evidence="2">
    <location>
        <begin position="10"/>
        <end position="321"/>
    </location>
</feature>
<dbReference type="Gene3D" id="3.90.180.10">
    <property type="entry name" value="Medium-chain alcohol dehydrogenases, catalytic domain"/>
    <property type="match status" value="1"/>
</dbReference>
<dbReference type="InterPro" id="IPR051603">
    <property type="entry name" value="Zinc-ADH_QOR/CCCR"/>
</dbReference>
<evidence type="ECO:0000313" key="4">
    <source>
        <dbReference type="Proteomes" id="UP000534186"/>
    </source>
</evidence>
<dbReference type="InterPro" id="IPR011032">
    <property type="entry name" value="GroES-like_sf"/>
</dbReference>
<dbReference type="AlphaFoldDB" id="A0A7Y9NNN3"/>
<proteinExistence type="predicted"/>
<dbReference type="EC" id="1.6.5.5" evidence="3"/>
<keyword evidence="1" id="KW-0521">NADP</keyword>
<dbReference type="SUPFAM" id="SSF50129">
    <property type="entry name" value="GroES-like"/>
    <property type="match status" value="1"/>
</dbReference>
<dbReference type="InterPro" id="IPR020843">
    <property type="entry name" value="ER"/>
</dbReference>
<sequence>MRAMRAEQFSGYEALKLVELPKPTVTDGKVLVRITAAGVTPLDHTILVGDFHIPERPLILGNEGAGVVEEGGGADFPTGSRVMFWGTYGAFEDGTYCEWIAVRKEDLCLIPDNVDDVSAAGIPVAYLTAQVALSLAGFRCGKTVLAPAIGGSVGNAVTQLARALGAKHAISSTTNHAKAEQAKALGFNEVIDTSVEKLTDGVRRITDGYGADIIIDGIGGDVLSEAVKALAPGGSLITLGYSASRKTTIDVTSLIVSQTSIRGFNMFSQPQAIVADAWKSTASLLRSGAIKPIVAKTFPLAEATEALRYLVEGRPFGRVVLTV</sequence>
<evidence type="ECO:0000259" key="2">
    <source>
        <dbReference type="SMART" id="SM00829"/>
    </source>
</evidence>